<evidence type="ECO:0000313" key="2">
    <source>
        <dbReference type="Proteomes" id="UP000554482"/>
    </source>
</evidence>
<comment type="caution">
    <text evidence="1">The sequence shown here is derived from an EMBL/GenBank/DDBJ whole genome shotgun (WGS) entry which is preliminary data.</text>
</comment>
<name>A0A7J6WK35_THATH</name>
<dbReference type="EMBL" id="JABWDY010014820">
    <property type="protein sequence ID" value="KAF5197308.1"/>
    <property type="molecule type" value="Genomic_DNA"/>
</dbReference>
<evidence type="ECO:0000313" key="1">
    <source>
        <dbReference type="EMBL" id="KAF5197308.1"/>
    </source>
</evidence>
<dbReference type="OrthoDB" id="10479169at2759"/>
<proteinExistence type="predicted"/>
<dbReference type="Proteomes" id="UP000554482">
    <property type="component" value="Unassembled WGS sequence"/>
</dbReference>
<keyword evidence="2" id="KW-1185">Reference proteome</keyword>
<dbReference type="AlphaFoldDB" id="A0A7J6WK35"/>
<reference evidence="1 2" key="1">
    <citation type="submission" date="2020-06" db="EMBL/GenBank/DDBJ databases">
        <title>Transcriptomic and genomic resources for Thalictrum thalictroides and T. hernandezii: Facilitating candidate gene discovery in an emerging model plant lineage.</title>
        <authorList>
            <person name="Arias T."/>
            <person name="Riano-Pachon D.M."/>
            <person name="Di Stilio V.S."/>
        </authorList>
    </citation>
    <scope>NUCLEOTIDE SEQUENCE [LARGE SCALE GENOMIC DNA]</scope>
    <source>
        <strain evidence="2">cv. WT478/WT964</strain>
        <tissue evidence="1">Leaves</tissue>
    </source>
</reference>
<organism evidence="1 2">
    <name type="scientific">Thalictrum thalictroides</name>
    <name type="common">Rue-anemone</name>
    <name type="synonym">Anemone thalictroides</name>
    <dbReference type="NCBI Taxonomy" id="46969"/>
    <lineage>
        <taxon>Eukaryota</taxon>
        <taxon>Viridiplantae</taxon>
        <taxon>Streptophyta</taxon>
        <taxon>Embryophyta</taxon>
        <taxon>Tracheophyta</taxon>
        <taxon>Spermatophyta</taxon>
        <taxon>Magnoliopsida</taxon>
        <taxon>Ranunculales</taxon>
        <taxon>Ranunculaceae</taxon>
        <taxon>Thalictroideae</taxon>
        <taxon>Thalictrum</taxon>
    </lineage>
</organism>
<accession>A0A7J6WK35</accession>
<sequence length="140" mass="15632">MDHKTASGQKRLGTPPLTSKLLTILRIVRFFRSDTPFCCGVYEAVSCLRMPCSSQKLSNSFEQYSPPRSVRRVLIFLPVSFSTSALKLLNAPKASDFSCKKCTHAFLLKSSINETKYFLLPFDIGLSGPHISECTKSSKF</sequence>
<gene>
    <name evidence="1" type="ORF">FRX31_013105</name>
</gene>
<protein>
    <submittedName>
        <fullName evidence="1">Uncharacterized protein</fullName>
    </submittedName>
</protein>